<sequence>MKESGLQLVNYYLTNPNNMMKTLILVSVMLFTGVALASPPIALEKINPNTVSVRQDKMKIEPESLPKAVKNSIAEDDLVKSLPIDKAFQLTQLDGTFLFEVKFDDGTDEQVTKKYDQEGNEIKG</sequence>
<gene>
    <name evidence="1" type="ORF">SAMN05444394_2344</name>
</gene>
<evidence type="ECO:0000313" key="1">
    <source>
        <dbReference type="EMBL" id="SIN84704.1"/>
    </source>
</evidence>
<keyword evidence="2" id="KW-1185">Reference proteome</keyword>
<evidence type="ECO:0000313" key="2">
    <source>
        <dbReference type="Proteomes" id="UP000185221"/>
    </source>
</evidence>
<proteinExistence type="predicted"/>
<accession>A0A1N6ENX8</accession>
<dbReference type="STRING" id="226505.SAMN05444394_2344"/>
<reference evidence="2" key="1">
    <citation type="submission" date="2016-11" db="EMBL/GenBank/DDBJ databases">
        <authorList>
            <person name="Varghese N."/>
            <person name="Submissions S."/>
        </authorList>
    </citation>
    <scope>NUCLEOTIDE SEQUENCE [LARGE SCALE GENOMIC DNA]</scope>
    <source>
        <strain evidence="2">DSM 15292</strain>
    </source>
</reference>
<dbReference type="EMBL" id="FSRC01000001">
    <property type="protein sequence ID" value="SIN84704.1"/>
    <property type="molecule type" value="Genomic_DNA"/>
</dbReference>
<protein>
    <recommendedName>
        <fullName evidence="3">PepSY domain-containing protein</fullName>
    </recommendedName>
</protein>
<organism evidence="1 2">
    <name type="scientific">Algoriphagus halophilus</name>
    <dbReference type="NCBI Taxonomy" id="226505"/>
    <lineage>
        <taxon>Bacteria</taxon>
        <taxon>Pseudomonadati</taxon>
        <taxon>Bacteroidota</taxon>
        <taxon>Cytophagia</taxon>
        <taxon>Cytophagales</taxon>
        <taxon>Cyclobacteriaceae</taxon>
        <taxon>Algoriphagus</taxon>
    </lineage>
</organism>
<dbReference type="Proteomes" id="UP000185221">
    <property type="component" value="Unassembled WGS sequence"/>
</dbReference>
<name>A0A1N6ENX8_9BACT</name>
<evidence type="ECO:0008006" key="3">
    <source>
        <dbReference type="Google" id="ProtNLM"/>
    </source>
</evidence>
<dbReference type="AlphaFoldDB" id="A0A1N6ENX8"/>